<dbReference type="PDB" id="3WWO">
    <property type="method" value="X-ray"/>
    <property type="resolution" value="2.55 A"/>
    <property type="chains" value="A/B=1-263"/>
</dbReference>
<comment type="catalytic activity">
    <reaction evidence="8">
        <text>a disubstituted aliphatic (S)-hydroxynitrile = a ketone + hydrogen cyanide</text>
        <dbReference type="Rhea" id="RHEA:56592"/>
        <dbReference type="ChEBI" id="CHEBI:17087"/>
        <dbReference type="ChEBI" id="CHEBI:18407"/>
        <dbReference type="ChEBI" id="CHEBI:140597"/>
        <dbReference type="EC" id="4.1.2.47"/>
    </reaction>
</comment>
<evidence type="ECO:0007829" key="24">
    <source>
        <dbReference type="PDB" id="3WWO"/>
    </source>
</evidence>
<feature type="chain" id="PRO_5003025265" description="(S)-hydroxynitrile lyase" evidence="21">
    <location>
        <begin position="29"/>
        <end position="263"/>
    </location>
</feature>
<evidence type="ECO:0000256" key="18">
    <source>
        <dbReference type="ARBA" id="ARBA00076040"/>
    </source>
</evidence>
<evidence type="ECO:0000256" key="9">
    <source>
        <dbReference type="ARBA" id="ARBA00051977"/>
    </source>
</evidence>
<comment type="similarity">
    <text evidence="15">Belongs to the AB hydrolase superfamily. Hydroxynitrile lyase family.</text>
</comment>
<feature type="domain" description="AB hydrolase-1" evidence="22">
    <location>
        <begin position="5"/>
        <end position="241"/>
    </location>
</feature>
<comment type="catalytic activity">
    <reaction evidence="13">
        <text>cyclohexanecarbaldehyde + hydrogen cyanide = (2S)-2-cyclohexyl-2-hydroxyacetonitrile</text>
        <dbReference type="Rhea" id="RHEA:77423"/>
        <dbReference type="ChEBI" id="CHEBI:18407"/>
        <dbReference type="ChEBI" id="CHEBI:197359"/>
        <dbReference type="ChEBI" id="CHEBI:197360"/>
    </reaction>
</comment>
<comment type="catalytic activity">
    <reaction evidence="14">
        <text>an aromatic (S)-hydroxynitrile = an aromatic aldehyde + hydrogen cyanide</text>
        <dbReference type="Rhea" id="RHEA:54660"/>
        <dbReference type="ChEBI" id="CHEBI:18407"/>
        <dbReference type="ChEBI" id="CHEBI:33855"/>
        <dbReference type="ChEBI" id="CHEBI:138306"/>
        <dbReference type="EC" id="4.1.2.47"/>
    </reaction>
</comment>
<feature type="binding site" evidence="24">
    <location>
        <position position="236"/>
    </location>
    <ligand>
        <name>Ca(2+)</name>
        <dbReference type="ChEBI" id="CHEBI:29108"/>
    </ligand>
</feature>
<dbReference type="PDBsum" id="3WWO"/>
<keyword evidence="21" id="KW-0732">Signal</keyword>
<comment type="catalytic activity">
    <reaction evidence="12">
        <text>2,2-dimethylpropanal + hydrogen cyanide = (2S)-2-hydroxy-3,3-dimethylbutanenitrile</text>
        <dbReference type="Rhea" id="RHEA:77407"/>
        <dbReference type="ChEBI" id="CHEBI:18407"/>
        <dbReference type="ChEBI" id="CHEBI:141557"/>
        <dbReference type="ChEBI" id="CHEBI:197355"/>
    </reaction>
</comment>
<evidence type="ECO:0000256" key="5">
    <source>
        <dbReference type="ARBA" id="ARBA00050358"/>
    </source>
</evidence>
<evidence type="ECO:0000256" key="21">
    <source>
        <dbReference type="SAM" id="SignalP"/>
    </source>
</evidence>
<evidence type="ECO:0000256" key="8">
    <source>
        <dbReference type="ARBA" id="ARBA00051735"/>
    </source>
</evidence>
<dbReference type="Pfam" id="PF00561">
    <property type="entry name" value="Abhydrolase_1"/>
    <property type="match status" value="1"/>
</dbReference>
<comment type="catalytic activity">
    <reaction evidence="3">
        <text>a monosubstituted aliphatic (S)-hydroxynitrile = an aldehyde + hydrogen cyanide</text>
        <dbReference type="Rhea" id="RHEA:56588"/>
        <dbReference type="ChEBI" id="CHEBI:17478"/>
        <dbReference type="ChEBI" id="CHEBI:18407"/>
        <dbReference type="ChEBI" id="CHEBI:140596"/>
        <dbReference type="EC" id="4.1.2.47"/>
    </reaction>
</comment>
<evidence type="ECO:0000256" key="6">
    <source>
        <dbReference type="ARBA" id="ARBA00050608"/>
    </source>
</evidence>
<feature type="signal peptide" evidence="21">
    <location>
        <begin position="1"/>
        <end position="28"/>
    </location>
</feature>
<accession>D1MX73</accession>
<dbReference type="InterPro" id="IPR045889">
    <property type="entry name" value="MES/HNL"/>
</dbReference>
<evidence type="ECO:0000256" key="2">
    <source>
        <dbReference type="ARBA" id="ARBA00050104"/>
    </source>
</evidence>
<comment type="catalytic activity">
    <reaction evidence="6">
        <text>formylthiophene + hydrogen cyanide = (2R)-2-hydroxy-2-(thiophen-2-yl)acetonitrile</text>
        <dbReference type="Rhea" id="RHEA:77455"/>
        <dbReference type="ChEBI" id="CHEBI:18407"/>
        <dbReference type="ChEBI" id="CHEBI:87301"/>
        <dbReference type="ChEBI" id="CHEBI:197332"/>
    </reaction>
</comment>
<dbReference type="BRENDA" id="4.1.2.47">
    <property type="organism ID" value="8047"/>
</dbReference>
<evidence type="ECO:0000256" key="13">
    <source>
        <dbReference type="ARBA" id="ARBA00052609"/>
    </source>
</evidence>
<dbReference type="GO" id="GO:0080030">
    <property type="term" value="F:methyl indole-3-acetate esterase activity"/>
    <property type="evidence" value="ECO:0007669"/>
    <property type="project" value="TreeGrafter"/>
</dbReference>
<dbReference type="GO" id="GO:0080032">
    <property type="term" value="F:methyl jasmonate esterase activity"/>
    <property type="evidence" value="ECO:0007669"/>
    <property type="project" value="TreeGrafter"/>
</dbReference>
<dbReference type="PANTHER" id="PTHR10992">
    <property type="entry name" value="METHYLESTERASE FAMILY MEMBER"/>
    <property type="match status" value="1"/>
</dbReference>
<dbReference type="Gene3D" id="3.40.50.1820">
    <property type="entry name" value="alpha/beta hydrolase"/>
    <property type="match status" value="1"/>
</dbReference>
<evidence type="ECO:0000259" key="22">
    <source>
        <dbReference type="Pfam" id="PF00561"/>
    </source>
</evidence>
<comment type="catalytic activity">
    <reaction evidence="9">
        <text>acrolein + hydrogen cyanide = (2S)-2-hydroxybut-3-enenitrile</text>
        <dbReference type="Rhea" id="RHEA:77411"/>
        <dbReference type="ChEBI" id="CHEBI:15368"/>
        <dbReference type="ChEBI" id="CHEBI:18407"/>
        <dbReference type="ChEBI" id="CHEBI:197356"/>
    </reaction>
</comment>
<keyword evidence="1 23" id="KW-0456">Lyase</keyword>
<evidence type="ECO:0000256" key="16">
    <source>
        <dbReference type="ARBA" id="ARBA00066572"/>
    </source>
</evidence>
<gene>
    <name evidence="23" type="primary">bmhnl</name>
</gene>
<dbReference type="SMR" id="D1MX73"/>
<evidence type="ECO:0000256" key="17">
    <source>
        <dbReference type="ARBA" id="ARBA00069221"/>
    </source>
</evidence>
<dbReference type="PDBsum" id="3WWP"/>
<comment type="catalytic activity">
    <reaction evidence="11">
        <text>3-formylthiophene + hydrogen cyanide = (2S)-2-hydroxy-2-(thiophen-3-yl)acetonitrile</text>
        <dbReference type="Rhea" id="RHEA:77459"/>
        <dbReference type="ChEBI" id="CHEBI:18407"/>
        <dbReference type="ChEBI" id="CHEBI:87611"/>
        <dbReference type="ChEBI" id="CHEBI:197333"/>
    </reaction>
</comment>
<evidence type="ECO:0000256" key="1">
    <source>
        <dbReference type="ARBA" id="ARBA00023239"/>
    </source>
</evidence>
<comment type="catalytic activity">
    <reaction evidence="7">
        <text>butan-2-one + hydrogen cyanide = 2-hydroxy-2-methylbutanenitrile</text>
        <dbReference type="Rhea" id="RHEA:77467"/>
        <dbReference type="ChEBI" id="CHEBI:18407"/>
        <dbReference type="ChEBI" id="CHEBI:28398"/>
        <dbReference type="ChEBI" id="CHEBI:60954"/>
    </reaction>
    <physiologicalReaction direction="right-to-left" evidence="7">
        <dbReference type="Rhea" id="RHEA:77469"/>
    </physiologicalReaction>
</comment>
<evidence type="ECO:0000256" key="7">
    <source>
        <dbReference type="ARBA" id="ARBA00051647"/>
    </source>
</evidence>
<dbReference type="EvolutionaryTrace" id="D1MX73"/>
<dbReference type="GO" id="GO:0046872">
    <property type="term" value="F:metal ion binding"/>
    <property type="evidence" value="ECO:0007669"/>
    <property type="project" value="UniProtKB-KW"/>
</dbReference>
<evidence type="ECO:0007829" key="25">
    <source>
        <dbReference type="PDB" id="3WWP"/>
    </source>
</evidence>
<dbReference type="EMBL" id="AB505969">
    <property type="protein sequence ID" value="BAI50630.1"/>
    <property type="molecule type" value="mRNA"/>
</dbReference>
<sequence length="263" mass="29474">MVSAHFILIHTICHGAWLWYKLIPLLQSAGHNATAIDLVASGIDPRQLEQIGTWEQYSEPLFTLIESIPEGKKVILVGESGGGINIALAAEKYPEKVSALVFHNALMPDIDHSPAFVYKKFSEVFTDWKDSIFSNYTYGNDTVTAVELGDRTLAENIFSNSPIEDVELAKHLVRKGSFFEQDLDTLPNFTSEGYGSIRRVYVYGEEDQIFSRDFQLWQINNYKPDKVYCVPSADHKIQISKVNELAQILQEVANSASDLLAVA</sequence>
<reference evidence="24 25" key="2">
    <citation type="journal article" date="2014" name="Biochim. Biophys. Acta">
        <title>Structural and functional analysis of hydroxynitrile lyase from Baliospermum montanum with crystal structure, molecular dynamics and enzyme kinetics.</title>
        <authorList>
            <person name="Nakano S."/>
            <person name="Dadashipour M."/>
            <person name="Asano Y."/>
        </authorList>
    </citation>
    <scope>X-RAY CRYSTALLOGRAPHY (1.90 ANGSTROMS) IN COMPLEX WITH CA(2+)</scope>
</reference>
<dbReference type="GO" id="GO:0080031">
    <property type="term" value="F:methyl salicylate esterase activity"/>
    <property type="evidence" value="ECO:0007669"/>
    <property type="project" value="TreeGrafter"/>
</dbReference>
<dbReference type="InterPro" id="IPR000073">
    <property type="entry name" value="AB_hydrolase_1"/>
</dbReference>
<organism evidence="23">
    <name type="scientific">Baliospermum montanum</name>
    <dbReference type="NCBI Taxonomy" id="316758"/>
    <lineage>
        <taxon>Eukaryota</taxon>
        <taxon>Viridiplantae</taxon>
        <taxon>Streptophyta</taxon>
        <taxon>Embryophyta</taxon>
        <taxon>Tracheophyta</taxon>
        <taxon>Spermatophyta</taxon>
        <taxon>Magnoliopsida</taxon>
        <taxon>eudicotyledons</taxon>
        <taxon>Gunneridae</taxon>
        <taxon>Pentapetalae</taxon>
        <taxon>rosids</taxon>
        <taxon>fabids</taxon>
        <taxon>Malpighiales</taxon>
        <taxon>Euphorbiaceae</taxon>
        <taxon>Crotonoideae</taxon>
        <taxon>Codiaeae</taxon>
        <taxon>Baliospermum</taxon>
    </lineage>
</organism>
<evidence type="ECO:0000256" key="20">
    <source>
        <dbReference type="ARBA" id="ARBA00079794"/>
    </source>
</evidence>
<dbReference type="GO" id="GO:0009694">
    <property type="term" value="P:jasmonic acid metabolic process"/>
    <property type="evidence" value="ECO:0007669"/>
    <property type="project" value="TreeGrafter"/>
</dbReference>
<dbReference type="PDB" id="3WWP">
    <property type="method" value="X-ray"/>
    <property type="resolution" value="1.90 A"/>
    <property type="chains" value="A/B/G/L/M/R=1-263"/>
</dbReference>
<evidence type="ECO:0000256" key="11">
    <source>
        <dbReference type="ARBA" id="ARBA00052511"/>
    </source>
</evidence>
<comment type="catalytic activity">
    <reaction evidence="2">
        <text>4-methoxybenzaldehyde + hydrogen cyanide = (2S)-2-hydroxy-2-(4-methoxyphenyl)acetonitrile</text>
        <dbReference type="Rhea" id="RHEA:77447"/>
        <dbReference type="ChEBI" id="CHEBI:18407"/>
        <dbReference type="ChEBI" id="CHEBI:28235"/>
        <dbReference type="ChEBI" id="CHEBI:197328"/>
    </reaction>
</comment>
<dbReference type="SABIO-RK" id="D1MX73"/>
<dbReference type="AlphaFoldDB" id="D1MX73"/>
<dbReference type="EC" id="4.1.2.47" evidence="16"/>
<reference evidence="23" key="1">
    <citation type="journal article" date="2011" name="J. Biotechnol.">
        <title>S-selective hydroxynitrile lyase from a plant Baliospermum montanum: molecular characterization of recombinant enzyme.</title>
        <authorList>
            <person name="Dadashipour M."/>
            <person name="Yamazaki M."/>
            <person name="Momonoi K."/>
            <person name="Tamura K."/>
            <person name="Fuhshuku K."/>
            <person name="Kanase Y."/>
            <person name="Uchimura E."/>
            <person name="Kaiyun G."/>
            <person name="Asano Y."/>
        </authorList>
    </citation>
    <scope>NUCLEOTIDE SEQUENCE</scope>
</reference>
<evidence type="ECO:0000256" key="19">
    <source>
        <dbReference type="ARBA" id="ARBA00078291"/>
    </source>
</evidence>
<dbReference type="ESTHER" id="9rosi-d1mx73">
    <property type="family name" value="Hydroxynitrile_lyase"/>
</dbReference>
<comment type="catalytic activity">
    <reaction evidence="5">
        <text>benzaldehyde + hydrogen cyanide = (S)-mandelonitrile</text>
        <dbReference type="Rhea" id="RHEA:77427"/>
        <dbReference type="ChEBI" id="CHEBI:17169"/>
        <dbReference type="ChEBI" id="CHEBI:18407"/>
        <dbReference type="ChEBI" id="CHEBI:36941"/>
    </reaction>
</comment>
<evidence type="ECO:0000256" key="4">
    <source>
        <dbReference type="ARBA" id="ARBA00050262"/>
    </source>
</evidence>
<keyword evidence="24 25" id="KW-0002">3D-structure</keyword>
<keyword evidence="24" id="KW-0479">Metal-binding</keyword>
<dbReference type="GO" id="GO:0009696">
    <property type="term" value="P:salicylic acid metabolic process"/>
    <property type="evidence" value="ECO:0007669"/>
    <property type="project" value="TreeGrafter"/>
</dbReference>
<dbReference type="InterPro" id="IPR029058">
    <property type="entry name" value="AB_hydrolase_fold"/>
</dbReference>
<evidence type="ECO:0000256" key="12">
    <source>
        <dbReference type="ARBA" id="ARBA00052600"/>
    </source>
</evidence>
<evidence type="ECO:0000256" key="15">
    <source>
        <dbReference type="ARBA" id="ARBA00060885"/>
    </source>
</evidence>
<evidence type="ECO:0000256" key="10">
    <source>
        <dbReference type="ARBA" id="ARBA00052033"/>
    </source>
</evidence>
<evidence type="ECO:0000256" key="3">
    <source>
        <dbReference type="ARBA" id="ARBA00050241"/>
    </source>
</evidence>
<dbReference type="SUPFAM" id="SSF53474">
    <property type="entry name" value="alpha/beta-Hydrolases"/>
    <property type="match status" value="1"/>
</dbReference>
<comment type="catalytic activity">
    <reaction evidence="10">
        <text>2-methylpropanal + hydrogen cyanide = (2S)-2-hydroxy-3-methylbutanenitrile</text>
        <dbReference type="Rhea" id="RHEA:77403"/>
        <dbReference type="ChEBI" id="CHEBI:18407"/>
        <dbReference type="ChEBI" id="CHEBI:48943"/>
        <dbReference type="ChEBI" id="CHEBI:197354"/>
    </reaction>
</comment>
<proteinExistence type="evidence at protein level"/>
<dbReference type="GO" id="GO:0047606">
    <property type="term" value="F:(S)-hydroxynitrile lyase activity"/>
    <property type="evidence" value="ECO:0007669"/>
    <property type="project" value="UniProtKB-EC"/>
</dbReference>
<comment type="catalytic activity">
    <reaction evidence="4">
        <text>2-hydroxy-2-methylpropanenitrile = acetone + hydrogen cyanide</text>
        <dbReference type="Rhea" id="RHEA:11932"/>
        <dbReference type="ChEBI" id="CHEBI:15347"/>
        <dbReference type="ChEBI" id="CHEBI:15348"/>
        <dbReference type="ChEBI" id="CHEBI:18407"/>
    </reaction>
    <physiologicalReaction direction="left-to-right" evidence="4">
        <dbReference type="Rhea" id="RHEA:11933"/>
    </physiologicalReaction>
</comment>
<dbReference type="PANTHER" id="PTHR10992:SF1078">
    <property type="entry name" value="AB HYDROLASE-1 DOMAIN-CONTAINING PROTEIN"/>
    <property type="match status" value="1"/>
</dbReference>
<keyword evidence="24" id="KW-0106">Calcium</keyword>
<protein>
    <recommendedName>
        <fullName evidence="17">(S)-hydroxynitrile lyase</fullName>
        <ecNumber evidence="16">4.1.2.47</ecNumber>
    </recommendedName>
    <alternativeName>
        <fullName evidence="18">2-hydroxy-2-methylpropanenitrile lyase</fullName>
    </alternativeName>
    <alternativeName>
        <fullName evidence="19">Acetone cyanohydrin lyase</fullName>
    </alternativeName>
    <alternativeName>
        <fullName evidence="20">Hydroxynitrile lyase</fullName>
    </alternativeName>
</protein>
<name>D1MX73_9ROSI</name>
<evidence type="ECO:0000313" key="23">
    <source>
        <dbReference type="EMBL" id="BAI50630.1"/>
    </source>
</evidence>
<dbReference type="FunFam" id="3.40.50.1820:FF:000051">
    <property type="entry name" value="(S)-hydroxynitrile lyase"/>
    <property type="match status" value="1"/>
</dbReference>
<evidence type="ECO:0000256" key="14">
    <source>
        <dbReference type="ARBA" id="ARBA00052826"/>
    </source>
</evidence>